<dbReference type="InterPro" id="IPR013321">
    <property type="entry name" value="Arc_rbn_hlx_hlx"/>
</dbReference>
<gene>
    <name evidence="2" type="ORF">J2T15_002926</name>
</gene>
<organism evidence="2 3">
    <name type="scientific">Paenibacillus harenae</name>
    <dbReference type="NCBI Taxonomy" id="306543"/>
    <lineage>
        <taxon>Bacteria</taxon>
        <taxon>Bacillati</taxon>
        <taxon>Bacillota</taxon>
        <taxon>Bacilli</taxon>
        <taxon>Bacillales</taxon>
        <taxon>Paenibacillaceae</taxon>
        <taxon>Paenibacillus</taxon>
    </lineage>
</organism>
<proteinExistence type="predicted"/>
<dbReference type="SUPFAM" id="SSF47598">
    <property type="entry name" value="Ribbon-helix-helix"/>
    <property type="match status" value="1"/>
</dbReference>
<dbReference type="Gene3D" id="1.10.1220.10">
    <property type="entry name" value="Met repressor-like"/>
    <property type="match status" value="1"/>
</dbReference>
<sequence length="82" mass="8906">MSSKKIKLGIPEHEGQLSIMFSQGGPRAGAGRKGIGETRKISLTLPSSAWEQIDALCEKDGRSKSEVIRSILETFMSESGNR</sequence>
<comment type="caution">
    <text evidence="2">The sequence shown here is derived from an EMBL/GenBank/DDBJ whole genome shotgun (WGS) entry which is preliminary data.</text>
</comment>
<dbReference type="InterPro" id="IPR010985">
    <property type="entry name" value="Ribbon_hlx_hlx"/>
</dbReference>
<dbReference type="EMBL" id="JAUSSU010000005">
    <property type="protein sequence ID" value="MDQ0113485.1"/>
    <property type="molecule type" value="Genomic_DNA"/>
</dbReference>
<evidence type="ECO:0000313" key="3">
    <source>
        <dbReference type="Proteomes" id="UP001229346"/>
    </source>
</evidence>
<dbReference type="RefSeq" id="WP_307204687.1">
    <property type="nucleotide sequence ID" value="NZ_JAUSSU010000005.1"/>
</dbReference>
<dbReference type="InterPro" id="IPR002145">
    <property type="entry name" value="CopG"/>
</dbReference>
<evidence type="ECO:0000259" key="1">
    <source>
        <dbReference type="Pfam" id="PF01402"/>
    </source>
</evidence>
<name>A0ABT9U464_PAEHA</name>
<dbReference type="Pfam" id="PF01402">
    <property type="entry name" value="RHH_1"/>
    <property type="match status" value="1"/>
</dbReference>
<accession>A0ABT9U464</accession>
<dbReference type="Proteomes" id="UP001229346">
    <property type="component" value="Unassembled WGS sequence"/>
</dbReference>
<feature type="domain" description="Ribbon-helix-helix protein CopG" evidence="1">
    <location>
        <begin position="40"/>
        <end position="73"/>
    </location>
</feature>
<keyword evidence="3" id="KW-1185">Reference proteome</keyword>
<reference evidence="2 3" key="1">
    <citation type="submission" date="2023-07" db="EMBL/GenBank/DDBJ databases">
        <title>Sorghum-associated microbial communities from plants grown in Nebraska, USA.</title>
        <authorList>
            <person name="Schachtman D."/>
        </authorList>
    </citation>
    <scope>NUCLEOTIDE SEQUENCE [LARGE SCALE GENOMIC DNA]</scope>
    <source>
        <strain evidence="2 3">CC482</strain>
    </source>
</reference>
<protein>
    <recommendedName>
        <fullName evidence="1">Ribbon-helix-helix protein CopG domain-containing protein</fullName>
    </recommendedName>
</protein>
<evidence type="ECO:0000313" key="2">
    <source>
        <dbReference type="EMBL" id="MDQ0113485.1"/>
    </source>
</evidence>